<protein>
    <submittedName>
        <fullName evidence="1">ATP-dependent Clp protease proteolytic subunit like</fullName>
    </submittedName>
</protein>
<proteinExistence type="predicted"/>
<evidence type="ECO:0000313" key="1">
    <source>
        <dbReference type="EMBL" id="KAJ7942549.1"/>
    </source>
</evidence>
<dbReference type="GO" id="GO:0008233">
    <property type="term" value="F:peptidase activity"/>
    <property type="evidence" value="ECO:0007669"/>
    <property type="project" value="UniProtKB-KW"/>
</dbReference>
<dbReference type="KEGG" id="qsa:O6P43_034412"/>
<evidence type="ECO:0000313" key="2">
    <source>
        <dbReference type="Proteomes" id="UP001163823"/>
    </source>
</evidence>
<gene>
    <name evidence="1" type="ORF">O6P43_034412</name>
</gene>
<dbReference type="Proteomes" id="UP001163823">
    <property type="component" value="Unassembled WGS sequence"/>
</dbReference>
<sequence>MANMLSEITEEKDEEAPCFINTEAQKERIREIIRYQKSLYWSSSSSMSSAAASCSCFSSSRKSSSLLELMKRGDTSLRRLFDMEHTSLLNHFECYSGSPIIKTIPLWGSDTEHEFHDPWASIKKIRSISGSGTDRQIELGSESSFKDVDYGFQNRNVYASKHRLTRKRSFRRLPGFGLWRCRGRGFRLRLRLRWLRFMICGRKLR</sequence>
<name>A0AAD7KMI6_QUISA</name>
<reference evidence="1" key="1">
    <citation type="journal article" date="2023" name="Science">
        <title>Elucidation of the pathway for biosynthesis of saponin adjuvants from the soapbark tree.</title>
        <authorList>
            <person name="Reed J."/>
            <person name="Orme A."/>
            <person name="El-Demerdash A."/>
            <person name="Owen C."/>
            <person name="Martin L.B.B."/>
            <person name="Misra R.C."/>
            <person name="Kikuchi S."/>
            <person name="Rejzek M."/>
            <person name="Martin A.C."/>
            <person name="Harkess A."/>
            <person name="Leebens-Mack J."/>
            <person name="Louveau T."/>
            <person name="Stephenson M.J."/>
            <person name="Osbourn A."/>
        </authorList>
    </citation>
    <scope>NUCLEOTIDE SEQUENCE</scope>
    <source>
        <strain evidence="1">S10</strain>
    </source>
</reference>
<accession>A0AAD7KMI6</accession>
<organism evidence="1 2">
    <name type="scientific">Quillaja saponaria</name>
    <name type="common">Soap bark tree</name>
    <dbReference type="NCBI Taxonomy" id="32244"/>
    <lineage>
        <taxon>Eukaryota</taxon>
        <taxon>Viridiplantae</taxon>
        <taxon>Streptophyta</taxon>
        <taxon>Embryophyta</taxon>
        <taxon>Tracheophyta</taxon>
        <taxon>Spermatophyta</taxon>
        <taxon>Magnoliopsida</taxon>
        <taxon>eudicotyledons</taxon>
        <taxon>Gunneridae</taxon>
        <taxon>Pentapetalae</taxon>
        <taxon>rosids</taxon>
        <taxon>fabids</taxon>
        <taxon>Fabales</taxon>
        <taxon>Quillajaceae</taxon>
        <taxon>Quillaja</taxon>
    </lineage>
</organism>
<dbReference type="EMBL" id="JARAOO010000020">
    <property type="protein sequence ID" value="KAJ7942549.1"/>
    <property type="molecule type" value="Genomic_DNA"/>
</dbReference>
<keyword evidence="1" id="KW-0378">Hydrolase</keyword>
<dbReference type="GO" id="GO:0006508">
    <property type="term" value="P:proteolysis"/>
    <property type="evidence" value="ECO:0007669"/>
    <property type="project" value="UniProtKB-KW"/>
</dbReference>
<comment type="caution">
    <text evidence="1">The sequence shown here is derived from an EMBL/GenBank/DDBJ whole genome shotgun (WGS) entry which is preliminary data.</text>
</comment>
<keyword evidence="1" id="KW-0645">Protease</keyword>
<dbReference type="AlphaFoldDB" id="A0AAD7KMI6"/>
<keyword evidence="2" id="KW-1185">Reference proteome</keyword>